<dbReference type="Proteomes" id="UP000663846">
    <property type="component" value="Unassembled WGS sequence"/>
</dbReference>
<evidence type="ECO:0000256" key="1">
    <source>
        <dbReference type="SAM" id="MobiDB-lite"/>
    </source>
</evidence>
<evidence type="ECO:0000313" key="2">
    <source>
        <dbReference type="EMBL" id="CAE6471811.1"/>
    </source>
</evidence>
<accession>A0A8H3C549</accession>
<comment type="caution">
    <text evidence="2">The sequence shown here is derived from an EMBL/GenBank/DDBJ whole genome shotgun (WGS) entry which is preliminary data.</text>
</comment>
<name>A0A8H3C549_9AGAM</name>
<organism evidence="2 3">
    <name type="scientific">Rhizoctonia solani</name>
    <dbReference type="NCBI Taxonomy" id="456999"/>
    <lineage>
        <taxon>Eukaryota</taxon>
        <taxon>Fungi</taxon>
        <taxon>Dikarya</taxon>
        <taxon>Basidiomycota</taxon>
        <taxon>Agaricomycotina</taxon>
        <taxon>Agaricomycetes</taxon>
        <taxon>Cantharellales</taxon>
        <taxon>Ceratobasidiaceae</taxon>
        <taxon>Rhizoctonia</taxon>
    </lineage>
</organism>
<evidence type="ECO:0000313" key="3">
    <source>
        <dbReference type="Proteomes" id="UP000663846"/>
    </source>
</evidence>
<proteinExistence type="predicted"/>
<protein>
    <submittedName>
        <fullName evidence="2">Uncharacterized protein</fullName>
    </submittedName>
</protein>
<dbReference type="EMBL" id="CAJMWS010001035">
    <property type="protein sequence ID" value="CAE6471811.1"/>
    <property type="molecule type" value="Genomic_DNA"/>
</dbReference>
<gene>
    <name evidence="2" type="ORF">RDB_LOCUS176628</name>
</gene>
<dbReference type="AlphaFoldDB" id="A0A8H3C549"/>
<feature type="region of interest" description="Disordered" evidence="1">
    <location>
        <begin position="105"/>
        <end position="134"/>
    </location>
</feature>
<feature type="compositionally biased region" description="Polar residues" evidence="1">
    <location>
        <begin position="7"/>
        <end position="32"/>
    </location>
</feature>
<sequence>MPPTSIPPATTDLQNNFLSAPNMIFTTPSTSRHAGPSSPFAPHTSSPLATPARRVSRQLPGISPSLGTNRIMRRGKSGEESPQKQLARERLKARCMQRVEQDRSRALARARGPRPNFGMSEASSEAGDMDMDDEDDEEVDEETLRRIMVSTNRRALHRHRVSYELEVGSDIGEVDEMEAAFGLVPGVEEIPDDIEIEYDDPAAEYEAYVSSLQPSEAQSPSDADLAQILPPFIFSVSNSGCPCPFCDSQTLQTGPNNTFGCVTCQREIPISSAALSFAEHMQEVHSAPHEHTPLIASDPNLGTLFLCTGSGCDWCEALD</sequence>
<feature type="compositionally biased region" description="Basic and acidic residues" evidence="1">
    <location>
        <begin position="76"/>
        <end position="85"/>
    </location>
</feature>
<reference evidence="2" key="1">
    <citation type="submission" date="2021-01" db="EMBL/GenBank/DDBJ databases">
        <authorList>
            <person name="Kaushik A."/>
        </authorList>
    </citation>
    <scope>NUCLEOTIDE SEQUENCE</scope>
    <source>
        <strain evidence="2">AG1-1C</strain>
    </source>
</reference>
<feature type="region of interest" description="Disordered" evidence="1">
    <location>
        <begin position="1"/>
        <end position="85"/>
    </location>
</feature>